<keyword evidence="3" id="KW-1185">Reference proteome</keyword>
<accession>A0A368GGI1</accession>
<dbReference type="AlphaFoldDB" id="A0A368GGI1"/>
<evidence type="ECO:0000256" key="1">
    <source>
        <dbReference type="SAM" id="MobiDB-lite"/>
    </source>
</evidence>
<dbReference type="Proteomes" id="UP000252519">
    <property type="component" value="Unassembled WGS sequence"/>
</dbReference>
<evidence type="ECO:0000313" key="2">
    <source>
        <dbReference type="EMBL" id="RCN43496.1"/>
    </source>
</evidence>
<dbReference type="Gene3D" id="1.10.287.700">
    <property type="entry name" value="Helix hairpin bin"/>
    <property type="match status" value="1"/>
</dbReference>
<feature type="region of interest" description="Disordered" evidence="1">
    <location>
        <begin position="1"/>
        <end position="31"/>
    </location>
</feature>
<name>A0A368GGI1_ANCCA</name>
<sequence length="132" mass="14162">MSSNSGFVQDLGNKAKDMSENAKDKMSDTGKAVADAAESGYDTSKNGFEKAFDSVAQKWDEAKNGISEKVLPFAQQLLAPQAGGESLLLAGRRCKRISEPEGAGHQGSLVDSPISNLHSTLVLYTMYNMLLF</sequence>
<dbReference type="OrthoDB" id="5883844at2759"/>
<gene>
    <name evidence="2" type="ORF">ANCCAN_10504</name>
</gene>
<comment type="caution">
    <text evidence="2">The sequence shown here is derived from an EMBL/GenBank/DDBJ whole genome shotgun (WGS) entry which is preliminary data.</text>
</comment>
<reference evidence="2 3" key="1">
    <citation type="submission" date="2014-10" db="EMBL/GenBank/DDBJ databases">
        <title>Draft genome of the hookworm Ancylostoma caninum.</title>
        <authorList>
            <person name="Mitreva M."/>
        </authorList>
    </citation>
    <scope>NUCLEOTIDE SEQUENCE [LARGE SCALE GENOMIC DNA]</scope>
    <source>
        <strain evidence="2 3">Baltimore</strain>
    </source>
</reference>
<feature type="compositionally biased region" description="Basic and acidic residues" evidence="1">
    <location>
        <begin position="13"/>
        <end position="28"/>
    </location>
</feature>
<dbReference type="EMBL" id="JOJR01000155">
    <property type="protein sequence ID" value="RCN43496.1"/>
    <property type="molecule type" value="Genomic_DNA"/>
</dbReference>
<proteinExistence type="predicted"/>
<evidence type="ECO:0000313" key="3">
    <source>
        <dbReference type="Proteomes" id="UP000252519"/>
    </source>
</evidence>
<organism evidence="2 3">
    <name type="scientific">Ancylostoma caninum</name>
    <name type="common">Dog hookworm</name>
    <dbReference type="NCBI Taxonomy" id="29170"/>
    <lineage>
        <taxon>Eukaryota</taxon>
        <taxon>Metazoa</taxon>
        <taxon>Ecdysozoa</taxon>
        <taxon>Nematoda</taxon>
        <taxon>Chromadorea</taxon>
        <taxon>Rhabditida</taxon>
        <taxon>Rhabditina</taxon>
        <taxon>Rhabditomorpha</taxon>
        <taxon>Strongyloidea</taxon>
        <taxon>Ancylostomatidae</taxon>
        <taxon>Ancylostomatinae</taxon>
        <taxon>Ancylostoma</taxon>
    </lineage>
</organism>
<protein>
    <submittedName>
        <fullName evidence="2">Uncharacterized protein</fullName>
    </submittedName>
</protein>